<protein>
    <recommendedName>
        <fullName evidence="8">LPXTG cell wall anchor domain-containing protein</fullName>
    </recommendedName>
</protein>
<dbReference type="Proteomes" id="UP000280444">
    <property type="component" value="Unassembled WGS sequence"/>
</dbReference>
<keyword evidence="2" id="KW-0812">Transmembrane</keyword>
<keyword evidence="7" id="KW-1185">Reference proteome</keyword>
<evidence type="ECO:0000256" key="1">
    <source>
        <dbReference type="SAM" id="MobiDB-lite"/>
    </source>
</evidence>
<dbReference type="InterPro" id="IPR011252">
    <property type="entry name" value="Fibrogen-bd_dom1"/>
</dbReference>
<gene>
    <name evidence="6" type="ORF">EII11_08805</name>
</gene>
<keyword evidence="2" id="KW-1133">Transmembrane helix</keyword>
<feature type="domain" description="DUF5979" evidence="4">
    <location>
        <begin position="752"/>
        <end position="849"/>
    </location>
</feature>
<feature type="domain" description="DUF5979" evidence="4">
    <location>
        <begin position="855"/>
        <end position="948"/>
    </location>
</feature>
<evidence type="ECO:0000259" key="4">
    <source>
        <dbReference type="Pfam" id="PF19407"/>
    </source>
</evidence>
<proteinExistence type="predicted"/>
<evidence type="ECO:0000313" key="6">
    <source>
        <dbReference type="EMBL" id="RRC94778.1"/>
    </source>
</evidence>
<feature type="chain" id="PRO_5018074451" description="LPXTG cell wall anchor domain-containing protein" evidence="3">
    <location>
        <begin position="33"/>
        <end position="1646"/>
    </location>
</feature>
<dbReference type="EMBL" id="RQZF01000010">
    <property type="protein sequence ID" value="RRC94778.1"/>
    <property type="molecule type" value="Genomic_DNA"/>
</dbReference>
<dbReference type="Gene3D" id="2.60.40.1140">
    <property type="entry name" value="Collagen-binding surface protein Cna, B-type domain"/>
    <property type="match status" value="6"/>
</dbReference>
<feature type="region of interest" description="Disordered" evidence="1">
    <location>
        <begin position="1565"/>
        <end position="1616"/>
    </location>
</feature>
<sequence length="1646" mass="170950">MRLLSKPIAAVSAVALGLGMLVGAAGFTASHAADNTGITIVNPKIQASDRDLKVDPTDPVLKVGNVARLSFDWDASTADPRSGQSFTIGFGDNFLGAPTSASKIDTFDLVLPTGEIVGDCKLTQPTFVCTFNNKLDELRAKGGIEVKGSAKILVSAIRENNDSFVNMNLNGSITRVGLPRGEALVRPGMTPYTAVKLSKSLVPTAANQRNLGYTISFSVEKLNEDRLKRGLAPLAGDGQTIQTIVLEDTLGPGQELGNNITLNRMIEGTRKDEPTGAFLPAWVASPLASILKGSIAEGFTVTADPQDFPGKTAVNITLTGPFKTGVVYTVVPSVHANTSPKGVIYGYMYSNAVTDRDTGVGTRAERALNAAAQVTVTMKQGWATMTLGKEVSGTGLGHIVDPVSPYEFDIAFTLPGDGVAADFDQAYRDRVSNQQATFEAGLTQEWPGVTFNPDKKGGKGTLSVAAGVTPAALAALPAGTTITITEKDRALTPGAQWKNPVFSIDGVDSAPSATKSHTMVLADRQVAKIRVKNTVEKQKGRLAIRKTTAGDGGKGATHAYTFEYACSDGTTGAARGIQGNGTVYPVNGANGQPLELPVGTKCTIAEDVTKAVIEGLSLENPPALAKVEIQDGQQAVAEFHNVYVPGVTFSVTKKVVGADPGAKKFKLSYVCAKGDKEIAGTLAEVGANGTAQSSLVPAGSKCSITEDIADAAIAGFDLAFSGPNGASLDVTVGGANTIEVTNTYTPRHGSIKISKQVNGLDGTPEADRSFEISVSCPSLAQPKVVNLKNGESATVDGLLEGERCKIAEVDADITKMDRETVITPTFVTIKHNDGTDESVAKVAVTNTYTPKPGSLTVTKNLDVAIGTPFANEKFTINVSCDSNPAINETLSLGHDEKKTISNIPAGSVCTVTEDAPDKDGYTKRVELPADTTIRPGEESSVVVTNIYDEKPGTLVIRKVLNDPKGAITAGTTFPISYECGPAITGTVNLAANAEHRVENVPAGLTCTVTETPTAIEGFTPRVDIQGSPVEITRNAASTVTVTNSYDEKPGTLVITKKLVDPNGAIAQGTTFPISYNCGDGANMSGTVNLAADGEHRVENIPAGRTCTVSEAATKVDGFTETVNIQGSPVQITRNANASVTVTNTYTRDTGSLVIAKNLVAPDNAPFAGHEFEIGYSCDADGFRNKTVNVAGGNSVTVDGIPSGTVCTVTETAPTFEGYTGAANIDHQQVTIAKGAASNVTVTNTYTRDKGSLSITKKVEAEDGAPFAGRAFDITYTCGDPANPVTTGTVSLANGASETISDIPTGTECVVEESVASAHQKGYANTVAIEPARQVIAKDAVAAVTVTNRYAPLSGSFVISKSIAGDGAEKAKGKTFTFDYECTDLYGASQGKKTVELADGANVSIDTRPGSCVISEQAAPIENTSHEVAFVVNGQDYGKGPITIDIPEAGEPVNVGVVNTYSLDRGIFTIAKSVTGAPEAVSNTFEFDYVCTGGATGKVQVKGDGVPVQAGDPMPVGTECTFTENASVAEIPGYDLVVADPQKGVISAQDDVVALKFVNVYSKKPVVTPEQPKPDQPKPEQPQADQGKTNPKAGGKGGADSPKADASGKRAPGKLASTGSTAMTVVGTAAVALILGGLITWMVRRRK</sequence>
<comment type="caution">
    <text evidence="6">The sequence shown here is derived from an EMBL/GenBank/DDBJ whole genome shotgun (WGS) entry which is preliminary data.</text>
</comment>
<keyword evidence="2" id="KW-0472">Membrane</keyword>
<feature type="transmembrane region" description="Helical" evidence="2">
    <location>
        <begin position="1621"/>
        <end position="1642"/>
    </location>
</feature>
<evidence type="ECO:0000256" key="2">
    <source>
        <dbReference type="SAM" id="Phobius"/>
    </source>
</evidence>
<name>A0A3P1SCA8_9ACTO</name>
<evidence type="ECO:0008006" key="8">
    <source>
        <dbReference type="Google" id="ProtNLM"/>
    </source>
</evidence>
<feature type="domain" description="DUF5979" evidence="4">
    <location>
        <begin position="434"/>
        <end position="536"/>
    </location>
</feature>
<evidence type="ECO:0000256" key="3">
    <source>
        <dbReference type="SAM" id="SignalP"/>
    </source>
</evidence>
<feature type="domain" description="DUF7926" evidence="5">
    <location>
        <begin position="195"/>
        <end position="381"/>
    </location>
</feature>
<evidence type="ECO:0000313" key="7">
    <source>
        <dbReference type="Proteomes" id="UP000280444"/>
    </source>
</evidence>
<feature type="domain" description="DUF5979" evidence="4">
    <location>
        <begin position="1252"/>
        <end position="1350"/>
    </location>
</feature>
<accession>A0A3P1SCA8</accession>
<reference evidence="6 7" key="1">
    <citation type="submission" date="2018-11" db="EMBL/GenBank/DDBJ databases">
        <title>Genomes From Bacteria Associated with the Canine Oral Cavity: a Test Case for Automated Genome-Based Taxonomic Assignment.</title>
        <authorList>
            <person name="Coil D.A."/>
            <person name="Jospin G."/>
            <person name="Darling A.E."/>
            <person name="Wallis C."/>
            <person name="Davis I.J."/>
            <person name="Harris S."/>
            <person name="Eisen J.A."/>
            <person name="Holcombe L.J."/>
            <person name="O'Flynn C."/>
        </authorList>
    </citation>
    <scope>NUCLEOTIDE SEQUENCE [LARGE SCALE GENOMIC DNA]</scope>
    <source>
        <strain evidence="6 7">OH770</strain>
    </source>
</reference>
<feature type="domain" description="DUF5979" evidence="4">
    <location>
        <begin position="1356"/>
        <end position="1461"/>
    </location>
</feature>
<dbReference type="InterPro" id="IPR046022">
    <property type="entry name" value="DUF5979"/>
</dbReference>
<feature type="domain" description="DUF5979" evidence="4">
    <location>
        <begin position="649"/>
        <end position="745"/>
    </location>
</feature>
<keyword evidence="3" id="KW-0732">Signal</keyword>
<feature type="domain" description="DUF5979" evidence="4">
    <location>
        <begin position="1467"/>
        <end position="1560"/>
    </location>
</feature>
<organism evidence="6 7">
    <name type="scientific">Schaalia canis</name>
    <dbReference type="NCBI Taxonomy" id="100469"/>
    <lineage>
        <taxon>Bacteria</taxon>
        <taxon>Bacillati</taxon>
        <taxon>Actinomycetota</taxon>
        <taxon>Actinomycetes</taxon>
        <taxon>Actinomycetales</taxon>
        <taxon>Actinomycetaceae</taxon>
        <taxon>Schaalia</taxon>
    </lineage>
</organism>
<dbReference type="GO" id="GO:0007155">
    <property type="term" value="P:cell adhesion"/>
    <property type="evidence" value="ECO:0007669"/>
    <property type="project" value="InterPro"/>
</dbReference>
<feature type="domain" description="DUF5979" evidence="4">
    <location>
        <begin position="543"/>
        <end position="643"/>
    </location>
</feature>
<feature type="domain" description="DUF5979" evidence="4">
    <location>
        <begin position="1053"/>
        <end position="1146"/>
    </location>
</feature>
<dbReference type="Pfam" id="PF25548">
    <property type="entry name" value="DUF7926"/>
    <property type="match status" value="1"/>
</dbReference>
<dbReference type="Pfam" id="PF19407">
    <property type="entry name" value="DUF5979"/>
    <property type="match status" value="11"/>
</dbReference>
<dbReference type="Gene3D" id="2.60.40.1280">
    <property type="match status" value="1"/>
</dbReference>
<feature type="domain" description="DUF5979" evidence="4">
    <location>
        <begin position="1153"/>
        <end position="1246"/>
    </location>
</feature>
<feature type="signal peptide" evidence="3">
    <location>
        <begin position="1"/>
        <end position="32"/>
    </location>
</feature>
<dbReference type="InterPro" id="IPR057686">
    <property type="entry name" value="DUF7926"/>
</dbReference>
<feature type="domain" description="DUF5979" evidence="4">
    <location>
        <begin position="955"/>
        <end position="1046"/>
    </location>
</feature>
<evidence type="ECO:0000259" key="5">
    <source>
        <dbReference type="Pfam" id="PF25548"/>
    </source>
</evidence>